<sequence>MYRARALTAVVVAVLALCGARTAPHAVRYVALGDSAAAAPGVPNQVDARCARSDHNYPALVAARLRTAGFADVTCSGATTADLGGQFRALSSRTTLVTLTIGANDVGFAGIIMKCTALGLFHPDGAYCRAAYTRTGTDELDERVAATKPKIAGALRTVHRLAPHARVLLVGYLRLTPLDHHGCRPRELFGNGDLAYLDAFEKKMNAMLRRTARANGAVFVDNHPVSAQHDICRPGGLRWTEGLIPTSPTVPFHPNALGERAMAERVLAAAGQ</sequence>
<evidence type="ECO:0000256" key="1">
    <source>
        <dbReference type="SAM" id="SignalP"/>
    </source>
</evidence>
<protein>
    <submittedName>
        <fullName evidence="3">SGNH/GDSL hydrolase family protein</fullName>
    </submittedName>
</protein>
<keyword evidence="4" id="KW-1185">Reference proteome</keyword>
<feature type="signal peptide" evidence="1">
    <location>
        <begin position="1"/>
        <end position="26"/>
    </location>
</feature>
<dbReference type="Gene3D" id="3.40.50.1110">
    <property type="entry name" value="SGNH hydrolase"/>
    <property type="match status" value="1"/>
</dbReference>
<dbReference type="EMBL" id="JARJBC010000009">
    <property type="protein sequence ID" value="MDF3290872.1"/>
    <property type="molecule type" value="Genomic_DNA"/>
</dbReference>
<organism evidence="3 4">
    <name type="scientific">Streptomyces silvisoli</name>
    <dbReference type="NCBI Taxonomy" id="3034235"/>
    <lineage>
        <taxon>Bacteria</taxon>
        <taxon>Bacillati</taxon>
        <taxon>Actinomycetota</taxon>
        <taxon>Actinomycetes</taxon>
        <taxon>Kitasatosporales</taxon>
        <taxon>Streptomycetaceae</taxon>
        <taxon>Streptomyces</taxon>
    </lineage>
</organism>
<evidence type="ECO:0000259" key="2">
    <source>
        <dbReference type="Pfam" id="PF13472"/>
    </source>
</evidence>
<dbReference type="InterPro" id="IPR037460">
    <property type="entry name" value="SEST-like"/>
</dbReference>
<keyword evidence="1" id="KW-0732">Signal</keyword>
<dbReference type="GO" id="GO:0016787">
    <property type="term" value="F:hydrolase activity"/>
    <property type="evidence" value="ECO:0007669"/>
    <property type="project" value="UniProtKB-KW"/>
</dbReference>
<accession>A0ABT5ZM47</accession>
<dbReference type="SUPFAM" id="SSF52266">
    <property type="entry name" value="SGNH hydrolase"/>
    <property type="match status" value="1"/>
</dbReference>
<gene>
    <name evidence="3" type="ORF">P3G67_16865</name>
</gene>
<dbReference type="Proteomes" id="UP001216579">
    <property type="component" value="Unassembled WGS sequence"/>
</dbReference>
<feature type="chain" id="PRO_5047531142" evidence="1">
    <location>
        <begin position="27"/>
        <end position="272"/>
    </location>
</feature>
<comment type="caution">
    <text evidence="3">The sequence shown here is derived from an EMBL/GenBank/DDBJ whole genome shotgun (WGS) entry which is preliminary data.</text>
</comment>
<evidence type="ECO:0000313" key="4">
    <source>
        <dbReference type="Proteomes" id="UP001216579"/>
    </source>
</evidence>
<dbReference type="InterPro" id="IPR013830">
    <property type="entry name" value="SGNH_hydro"/>
</dbReference>
<dbReference type="RefSeq" id="WP_276094219.1">
    <property type="nucleotide sequence ID" value="NZ_JARJBC010000009.1"/>
</dbReference>
<name>A0ABT5ZM47_9ACTN</name>
<dbReference type="PANTHER" id="PTHR37981">
    <property type="entry name" value="LIPASE 2"/>
    <property type="match status" value="1"/>
</dbReference>
<dbReference type="InterPro" id="IPR036514">
    <property type="entry name" value="SGNH_hydro_sf"/>
</dbReference>
<keyword evidence="3" id="KW-0378">Hydrolase</keyword>
<evidence type="ECO:0000313" key="3">
    <source>
        <dbReference type="EMBL" id="MDF3290872.1"/>
    </source>
</evidence>
<dbReference type="PANTHER" id="PTHR37981:SF1">
    <property type="entry name" value="SGNH HYDROLASE-TYPE ESTERASE DOMAIN-CONTAINING PROTEIN"/>
    <property type="match status" value="1"/>
</dbReference>
<dbReference type="Pfam" id="PF13472">
    <property type="entry name" value="Lipase_GDSL_2"/>
    <property type="match status" value="1"/>
</dbReference>
<dbReference type="CDD" id="cd01823">
    <property type="entry name" value="SEST_like"/>
    <property type="match status" value="1"/>
</dbReference>
<proteinExistence type="predicted"/>
<feature type="domain" description="SGNH hydrolase-type esterase" evidence="2">
    <location>
        <begin position="31"/>
        <end position="261"/>
    </location>
</feature>
<reference evidence="3 4" key="1">
    <citation type="submission" date="2023-03" db="EMBL/GenBank/DDBJ databases">
        <title>Draft genome sequence of Streptomyces sp. RB6PN23 isolated from peat swamp forest in Thailand.</title>
        <authorList>
            <person name="Klaysubun C."/>
            <person name="Duangmal K."/>
        </authorList>
    </citation>
    <scope>NUCLEOTIDE SEQUENCE [LARGE SCALE GENOMIC DNA]</scope>
    <source>
        <strain evidence="3 4">RB6PN23</strain>
    </source>
</reference>